<dbReference type="PROSITE" id="PS51186">
    <property type="entry name" value="GNAT"/>
    <property type="match status" value="1"/>
</dbReference>
<name>A0A0L8MBV4_STRVG</name>
<dbReference type="Proteomes" id="UP000037084">
    <property type="component" value="Unassembled WGS sequence"/>
</dbReference>
<organism evidence="2 3">
    <name type="scientific">Streptomyces virginiae</name>
    <name type="common">Streptomyces cinnamonensis</name>
    <dbReference type="NCBI Taxonomy" id="1961"/>
    <lineage>
        <taxon>Bacteria</taxon>
        <taxon>Bacillati</taxon>
        <taxon>Actinomycetota</taxon>
        <taxon>Actinomycetes</taxon>
        <taxon>Kitasatosporales</taxon>
        <taxon>Streptomycetaceae</taxon>
        <taxon>Streptomyces</taxon>
    </lineage>
</organism>
<evidence type="ECO:0000313" key="2">
    <source>
        <dbReference type="EMBL" id="KOG47882.1"/>
    </source>
</evidence>
<feature type="domain" description="N-acetyltransferase" evidence="1">
    <location>
        <begin position="106"/>
        <end position="222"/>
    </location>
</feature>
<protein>
    <submittedName>
        <fullName evidence="2">GCN5 family acetyltransferase</fullName>
    </submittedName>
</protein>
<dbReference type="PATRIC" id="fig|1961.12.peg.4947"/>
<accession>A0A0L8MBV4</accession>
<dbReference type="GO" id="GO:0016747">
    <property type="term" value="F:acyltransferase activity, transferring groups other than amino-acyl groups"/>
    <property type="evidence" value="ECO:0007669"/>
    <property type="project" value="InterPro"/>
</dbReference>
<dbReference type="InterPro" id="IPR000182">
    <property type="entry name" value="GNAT_dom"/>
</dbReference>
<comment type="caution">
    <text evidence="2">The sequence shown here is derived from an EMBL/GenBank/DDBJ whole genome shotgun (WGS) entry which is preliminary data.</text>
</comment>
<dbReference type="RefSeq" id="WP_053173216.1">
    <property type="nucleotide sequence ID" value="NZ_LGUV01000322.1"/>
</dbReference>
<dbReference type="InterPro" id="IPR016181">
    <property type="entry name" value="Acyl_CoA_acyltransferase"/>
</dbReference>
<sequence>MPFAYTAEAARAWVHGWTLSRGAAEPVLRAWGFTIDVGLAGHVMRHVLHSADEATVRRVTEHATAPGVWLKALVPPETLEAWLAPGWHLAGGAGYLMSASLPVAPTRARPGAPDGYRLDTWTRAGVTRALVRTADGAFAARGQVAVTGLGAVVDQVETDPAHRRRGLGRLVMDRLAAAAAEQGATAGVLGATPDGRALYETMGWRTLAPLTGAVRGPGPSDT</sequence>
<proteinExistence type="predicted"/>
<evidence type="ECO:0000313" key="3">
    <source>
        <dbReference type="Proteomes" id="UP000037084"/>
    </source>
</evidence>
<dbReference type="OrthoDB" id="4966223at2"/>
<dbReference type="AlphaFoldDB" id="A0A0L8MBV4"/>
<evidence type="ECO:0000259" key="1">
    <source>
        <dbReference type="PROSITE" id="PS51186"/>
    </source>
</evidence>
<dbReference type="SUPFAM" id="SSF55729">
    <property type="entry name" value="Acyl-CoA N-acyltransferases (Nat)"/>
    <property type="match status" value="1"/>
</dbReference>
<dbReference type="EMBL" id="LGUV01000322">
    <property type="protein sequence ID" value="KOG47882.1"/>
    <property type="molecule type" value="Genomic_DNA"/>
</dbReference>
<dbReference type="Gene3D" id="3.40.630.30">
    <property type="match status" value="1"/>
</dbReference>
<gene>
    <name evidence="2" type="ORF">ADK75_21980</name>
</gene>
<reference evidence="3" key="1">
    <citation type="submission" date="2015-07" db="EMBL/GenBank/DDBJ databases">
        <authorList>
            <consortium name="Consortium for Microbial Forensics and Genomics (microFORGE)"/>
            <person name="Knight B.M."/>
            <person name="Roberts D.P."/>
            <person name="Lin D."/>
            <person name="Hari K."/>
            <person name="Fletcher J."/>
            <person name="Melcher U."/>
            <person name="Blagden T."/>
            <person name="Winegar R.A."/>
        </authorList>
    </citation>
    <scope>NUCLEOTIDE SEQUENCE [LARGE SCALE GENOMIC DNA]</scope>
    <source>
        <strain evidence="3">NRRL B-1447</strain>
    </source>
</reference>
<dbReference type="Pfam" id="PF13508">
    <property type="entry name" value="Acetyltransf_7"/>
    <property type="match status" value="1"/>
</dbReference>
<keyword evidence="2" id="KW-0808">Transferase</keyword>